<name>A0ABV7YY19_9BACT</name>
<dbReference type="EMBL" id="JBHRYQ010000001">
    <property type="protein sequence ID" value="MFC3811816.1"/>
    <property type="molecule type" value="Genomic_DNA"/>
</dbReference>
<keyword evidence="3" id="KW-1185">Reference proteome</keyword>
<reference evidence="3" key="1">
    <citation type="journal article" date="2019" name="Int. J. Syst. Evol. Microbiol.">
        <title>The Global Catalogue of Microorganisms (GCM) 10K type strain sequencing project: providing services to taxonomists for standard genome sequencing and annotation.</title>
        <authorList>
            <consortium name="The Broad Institute Genomics Platform"/>
            <consortium name="The Broad Institute Genome Sequencing Center for Infectious Disease"/>
            <person name="Wu L."/>
            <person name="Ma J."/>
        </authorList>
    </citation>
    <scope>NUCLEOTIDE SEQUENCE [LARGE SCALE GENOMIC DNA]</scope>
    <source>
        <strain evidence="3">CECT 7956</strain>
    </source>
</reference>
<dbReference type="Proteomes" id="UP001595616">
    <property type="component" value="Unassembled WGS sequence"/>
</dbReference>
<sequence length="209" mass="24410">MWRTILFFCFISTAWAQSTDSLSAKPKGFIKQIRKNSDEFFFNEHPPKVHTKPRVHKNTIYLQAMGDTPYIGTGYRYRILDKKTWSTELGFGLGFSPHIFTTHIPRPKNYSFSHGLQLIYKRQRFVAPSIGYSGIWFSFEYYNGKTFNYEPAPNIGLRFGNSDSFALNLLWFGYFKKSEYSKLSADEKIQTVLRKNVWSIPSANLQFSF</sequence>
<proteinExistence type="predicted"/>
<evidence type="ECO:0000313" key="3">
    <source>
        <dbReference type="Proteomes" id="UP001595616"/>
    </source>
</evidence>
<evidence type="ECO:0008006" key="4">
    <source>
        <dbReference type="Google" id="ProtNLM"/>
    </source>
</evidence>
<gene>
    <name evidence="2" type="ORF">ACFOOI_14225</name>
</gene>
<dbReference type="RefSeq" id="WP_379838664.1">
    <property type="nucleotide sequence ID" value="NZ_JBHRYQ010000001.1"/>
</dbReference>
<feature type="chain" id="PRO_5045495315" description="DUF3575 domain-containing protein" evidence="1">
    <location>
        <begin position="17"/>
        <end position="209"/>
    </location>
</feature>
<comment type="caution">
    <text evidence="2">The sequence shown here is derived from an EMBL/GenBank/DDBJ whole genome shotgun (WGS) entry which is preliminary data.</text>
</comment>
<evidence type="ECO:0000256" key="1">
    <source>
        <dbReference type="SAM" id="SignalP"/>
    </source>
</evidence>
<feature type="signal peptide" evidence="1">
    <location>
        <begin position="1"/>
        <end position="16"/>
    </location>
</feature>
<keyword evidence="1" id="KW-0732">Signal</keyword>
<accession>A0ABV7YY19</accession>
<organism evidence="2 3">
    <name type="scientific">Lacihabitans lacunae</name>
    <dbReference type="NCBI Taxonomy" id="1028214"/>
    <lineage>
        <taxon>Bacteria</taxon>
        <taxon>Pseudomonadati</taxon>
        <taxon>Bacteroidota</taxon>
        <taxon>Cytophagia</taxon>
        <taxon>Cytophagales</taxon>
        <taxon>Leadbetterellaceae</taxon>
        <taxon>Lacihabitans</taxon>
    </lineage>
</organism>
<protein>
    <recommendedName>
        <fullName evidence="4">DUF3575 domain-containing protein</fullName>
    </recommendedName>
</protein>
<evidence type="ECO:0000313" key="2">
    <source>
        <dbReference type="EMBL" id="MFC3811816.1"/>
    </source>
</evidence>